<dbReference type="PROSITE" id="PS51257">
    <property type="entry name" value="PROKAR_LIPOPROTEIN"/>
    <property type="match status" value="1"/>
</dbReference>
<feature type="signal peptide" evidence="1">
    <location>
        <begin position="1"/>
        <end position="21"/>
    </location>
</feature>
<evidence type="ECO:0000256" key="1">
    <source>
        <dbReference type="SAM" id="SignalP"/>
    </source>
</evidence>
<feature type="chain" id="PRO_5007893964" evidence="1">
    <location>
        <begin position="22"/>
        <end position="182"/>
    </location>
</feature>
<protein>
    <submittedName>
        <fullName evidence="2">Uncharacterized protein</fullName>
    </submittedName>
</protein>
<organism evidence="2 3">
    <name type="scientific">Athelia psychrophila</name>
    <dbReference type="NCBI Taxonomy" id="1759441"/>
    <lineage>
        <taxon>Eukaryota</taxon>
        <taxon>Fungi</taxon>
        <taxon>Dikarya</taxon>
        <taxon>Basidiomycota</taxon>
        <taxon>Agaricomycotina</taxon>
        <taxon>Agaricomycetes</taxon>
        <taxon>Agaricomycetidae</taxon>
        <taxon>Atheliales</taxon>
        <taxon>Atheliaceae</taxon>
        <taxon>Athelia</taxon>
    </lineage>
</organism>
<dbReference type="AlphaFoldDB" id="A0A167WHQ4"/>
<keyword evidence="3" id="KW-1185">Reference proteome</keyword>
<sequence>MRWVLSGPLFPCSFLLPSSTACAICLFSAHSTNTIGTGHRNSSDSPTGILIHPPTQLALWQIKHAHTDTPPAAACIAFNLDGTESREWGGGEENRRWQQRIASCIGKYYRGGTKMAALYGHWTVLERCQGGTGNAGQCWAVLGQLLQATVQHWTEGYLARNIGAPGHTVKHCHRLCSTTIFC</sequence>
<dbReference type="EMBL" id="KV417803">
    <property type="protein sequence ID" value="KZP06114.1"/>
    <property type="molecule type" value="Genomic_DNA"/>
</dbReference>
<gene>
    <name evidence="2" type="ORF">FIBSPDRAFT_903018</name>
</gene>
<evidence type="ECO:0000313" key="3">
    <source>
        <dbReference type="Proteomes" id="UP000076532"/>
    </source>
</evidence>
<name>A0A167WHQ4_9AGAM</name>
<accession>A0A167WHQ4</accession>
<evidence type="ECO:0000313" key="2">
    <source>
        <dbReference type="EMBL" id="KZP06114.1"/>
    </source>
</evidence>
<reference evidence="2 3" key="1">
    <citation type="journal article" date="2016" name="Mol. Biol. Evol.">
        <title>Comparative Genomics of Early-Diverging Mushroom-Forming Fungi Provides Insights into the Origins of Lignocellulose Decay Capabilities.</title>
        <authorList>
            <person name="Nagy L.G."/>
            <person name="Riley R."/>
            <person name="Tritt A."/>
            <person name="Adam C."/>
            <person name="Daum C."/>
            <person name="Floudas D."/>
            <person name="Sun H."/>
            <person name="Yadav J.S."/>
            <person name="Pangilinan J."/>
            <person name="Larsson K.H."/>
            <person name="Matsuura K."/>
            <person name="Barry K."/>
            <person name="Labutti K."/>
            <person name="Kuo R."/>
            <person name="Ohm R.A."/>
            <person name="Bhattacharya S.S."/>
            <person name="Shirouzu T."/>
            <person name="Yoshinaga Y."/>
            <person name="Martin F.M."/>
            <person name="Grigoriev I.V."/>
            <person name="Hibbett D.S."/>
        </authorList>
    </citation>
    <scope>NUCLEOTIDE SEQUENCE [LARGE SCALE GENOMIC DNA]</scope>
    <source>
        <strain evidence="2 3">CBS 109695</strain>
    </source>
</reference>
<keyword evidence="1" id="KW-0732">Signal</keyword>
<proteinExistence type="predicted"/>
<dbReference type="Proteomes" id="UP000076532">
    <property type="component" value="Unassembled WGS sequence"/>
</dbReference>